<organism evidence="2 3">
    <name type="scientific">Pseudomonas cavernicola</name>
    <dbReference type="NCBI Taxonomy" id="2320866"/>
    <lineage>
        <taxon>Bacteria</taxon>
        <taxon>Pseudomonadati</taxon>
        <taxon>Pseudomonadota</taxon>
        <taxon>Gammaproteobacteria</taxon>
        <taxon>Pseudomonadales</taxon>
        <taxon>Pseudomonadaceae</taxon>
        <taxon>Pseudomonas</taxon>
    </lineage>
</organism>
<protein>
    <submittedName>
        <fullName evidence="2">DUF1772 domain-containing protein</fullName>
    </submittedName>
</protein>
<feature type="transmembrane region" description="Helical" evidence="1">
    <location>
        <begin position="76"/>
        <end position="95"/>
    </location>
</feature>
<sequence length="146" mass="15789">MLQIVQFLATFCTSIFAGAAIYITVAEHPARMLGDTRSALTQWAPSYKRATLMQAPLALVGLVTSVAAWWLGAGAWWLVAGLLIGAVVPFTLIAVMPTNRKLLATDRDAASAETRILLDRWGKLHAIRSVLSLLATALLLWQLCAT</sequence>
<dbReference type="PANTHER" id="PTHR36535:SF1">
    <property type="entry name" value="DUF1772 DOMAIN-CONTAINING PROTEIN"/>
    <property type="match status" value="1"/>
</dbReference>
<dbReference type="OrthoDB" id="7041743at2"/>
<dbReference type="Proteomes" id="UP000284021">
    <property type="component" value="Unassembled WGS sequence"/>
</dbReference>
<feature type="transmembrane region" description="Helical" evidence="1">
    <location>
        <begin position="125"/>
        <end position="143"/>
    </location>
</feature>
<dbReference type="PANTHER" id="PTHR36535">
    <property type="entry name" value="YALI0E30327P"/>
    <property type="match status" value="1"/>
</dbReference>
<evidence type="ECO:0000313" key="2">
    <source>
        <dbReference type="EMBL" id="RJG10113.1"/>
    </source>
</evidence>
<keyword evidence="3" id="KW-1185">Reference proteome</keyword>
<comment type="caution">
    <text evidence="2">The sequence shown here is derived from an EMBL/GenBank/DDBJ whole genome shotgun (WGS) entry which is preliminary data.</text>
</comment>
<dbReference type="Pfam" id="PF08592">
    <property type="entry name" value="Anthrone_oxy"/>
    <property type="match status" value="1"/>
</dbReference>
<evidence type="ECO:0000256" key="1">
    <source>
        <dbReference type="SAM" id="Phobius"/>
    </source>
</evidence>
<dbReference type="EMBL" id="QYUR01000006">
    <property type="protein sequence ID" value="RJG10113.1"/>
    <property type="molecule type" value="Genomic_DNA"/>
</dbReference>
<keyword evidence="1" id="KW-0472">Membrane</keyword>
<dbReference type="InterPro" id="IPR013901">
    <property type="entry name" value="Anthrone_oxy"/>
</dbReference>
<accession>A0A418XCQ8</accession>
<dbReference type="RefSeq" id="WP_119955798.1">
    <property type="nucleotide sequence ID" value="NZ_QYUR01000006.1"/>
</dbReference>
<name>A0A418XCQ8_9PSED</name>
<evidence type="ECO:0000313" key="3">
    <source>
        <dbReference type="Proteomes" id="UP000284021"/>
    </source>
</evidence>
<reference evidence="2 3" key="1">
    <citation type="submission" date="2018-09" db="EMBL/GenBank/DDBJ databases">
        <authorList>
            <person name="Zhu H."/>
        </authorList>
    </citation>
    <scope>NUCLEOTIDE SEQUENCE [LARGE SCALE GENOMIC DNA]</scope>
    <source>
        <strain evidence="2 3">K1S02-6</strain>
    </source>
</reference>
<keyword evidence="1" id="KW-0812">Transmembrane</keyword>
<keyword evidence="1" id="KW-1133">Transmembrane helix</keyword>
<feature type="transmembrane region" description="Helical" evidence="1">
    <location>
        <begin position="47"/>
        <end position="70"/>
    </location>
</feature>
<proteinExistence type="predicted"/>
<gene>
    <name evidence="2" type="ORF">D3879_18955</name>
</gene>
<feature type="transmembrane region" description="Helical" evidence="1">
    <location>
        <begin position="6"/>
        <end position="26"/>
    </location>
</feature>
<dbReference type="AlphaFoldDB" id="A0A418XCQ8"/>